<dbReference type="CDD" id="cd16414">
    <property type="entry name" value="dndB_like"/>
    <property type="match status" value="1"/>
</dbReference>
<protein>
    <recommendedName>
        <fullName evidence="3">DGQHR domain-containing protein</fullName>
    </recommendedName>
</protein>
<reference evidence="1 2" key="1">
    <citation type="journal article" date="2012" name="Microbes Environ.">
        <title>Complete genome sequence of Bradyrhizobium sp. S23321: insights into symbiosis evolution in soil oligotrophs.</title>
        <authorList>
            <person name="Okubo T."/>
            <person name="Tsukui T."/>
            <person name="Maita H."/>
            <person name="Okamoto S."/>
            <person name="Oshima K."/>
            <person name="Fujisawa T."/>
            <person name="Saito A."/>
            <person name="Futamata H."/>
            <person name="Hattori R."/>
            <person name="Shimomura Y."/>
            <person name="Haruta S."/>
            <person name="Morimoto S."/>
            <person name="Wang Y."/>
            <person name="Sakai Y."/>
            <person name="Hattori M."/>
            <person name="Aizawa S."/>
            <person name="Nagashima K.V.P."/>
            <person name="Masuda S."/>
            <person name="Hattori T."/>
            <person name="Yamashita A."/>
            <person name="Bao Z."/>
            <person name="Hayatsu M."/>
            <person name="Kajiya-Kanegae H."/>
            <person name="Yoshinaga I."/>
            <person name="Sakamoto K."/>
            <person name="Toyota K."/>
            <person name="Nakao M."/>
            <person name="Kohara M."/>
            <person name="Anda M."/>
            <person name="Niwa R."/>
            <person name="Jung-Hwan P."/>
            <person name="Sameshima-Saito R."/>
            <person name="Tokuda S."/>
            <person name="Yamamoto S."/>
            <person name="Yamamoto S."/>
            <person name="Yokoyama T."/>
            <person name="Akutsu T."/>
            <person name="Nakamura Y."/>
            <person name="Nakahira-Yanaka Y."/>
            <person name="Takada Hoshino Y."/>
            <person name="Hirakawa H."/>
            <person name="Mitsui H."/>
            <person name="Terasawa K."/>
            <person name="Itakura M."/>
            <person name="Sato S."/>
            <person name="Ikeda-Ohtsubo W."/>
            <person name="Sakakura N."/>
            <person name="Kaminuma E."/>
            <person name="Minamisawa K."/>
        </authorList>
    </citation>
    <scope>NUCLEOTIDE SEQUENCE [LARGE SCALE GENOMIC DNA]</scope>
    <source>
        <strain evidence="1 2">S23321</strain>
    </source>
</reference>
<name>A0AAI8M905_9BRAD</name>
<dbReference type="InterPro" id="IPR017601">
    <property type="entry name" value="DGQHR-contain_dom"/>
</dbReference>
<dbReference type="EMBL" id="AP012279">
    <property type="protein sequence ID" value="BAL73752.1"/>
    <property type="molecule type" value="Genomic_DNA"/>
</dbReference>
<dbReference type="NCBIfam" id="TIGR03187">
    <property type="entry name" value="DGQHR"/>
    <property type="match status" value="1"/>
</dbReference>
<dbReference type="Pfam" id="PF14072">
    <property type="entry name" value="DndB"/>
    <property type="match status" value="1"/>
</dbReference>
<sequence length="402" mass="43821">MAITIPVVKGKMLGTEFMLGSMTWAAMDRQVLPPDDEHWNDILGNVEETQRKLNTSRVKNALVPYLLKNSDAFFSSITLVMVPMDGSPLQEGRDYTFAGEELRIEDHVLLFPADGQHRRAAIAEALKEAPKYALERVPVVLLPYKGKEVIRQLFADLNLNAKPVNKTIGLAFETRDPLVILTKRVIQEVELFKSDGRVNLVSNSLSARSPAVISMNTLMACNVELLAALYGISSNEDTLRREVDDVSDLAHMLPTAPEVAPLAMKLVEIWDAIVEHTPGWHDVMAAHKTPGAVREQYVSAFGIGWQAIAVAAAAIVRSGVSSPINTLASCLTRVAWEKGPHWDGIAMVGTRVNNTGPGIRTTAGYILECGKFPKGNKMVDELYALLTNSRSSGAARLPSAAA</sequence>
<proteinExistence type="predicted"/>
<gene>
    <name evidence="1" type="ORF">S23_05310</name>
</gene>
<evidence type="ECO:0000313" key="1">
    <source>
        <dbReference type="EMBL" id="BAL73752.1"/>
    </source>
</evidence>
<accession>A0AAI8M905</accession>
<organism evidence="1 2">
    <name type="scientific">Bradyrhizobium cosmicum</name>
    <dbReference type="NCBI Taxonomy" id="1404864"/>
    <lineage>
        <taxon>Bacteria</taxon>
        <taxon>Pseudomonadati</taxon>
        <taxon>Pseudomonadota</taxon>
        <taxon>Alphaproteobacteria</taxon>
        <taxon>Hyphomicrobiales</taxon>
        <taxon>Nitrobacteraceae</taxon>
        <taxon>Bradyrhizobium</taxon>
    </lineage>
</organism>
<dbReference type="AlphaFoldDB" id="A0AAI8M905"/>
<dbReference type="KEGG" id="brs:S23_05310"/>
<keyword evidence="2" id="KW-1185">Reference proteome</keyword>
<dbReference type="Proteomes" id="UP000007886">
    <property type="component" value="Chromosome"/>
</dbReference>
<evidence type="ECO:0000313" key="2">
    <source>
        <dbReference type="Proteomes" id="UP000007886"/>
    </source>
</evidence>
<evidence type="ECO:0008006" key="3">
    <source>
        <dbReference type="Google" id="ProtNLM"/>
    </source>
</evidence>
<dbReference type="RefSeq" id="WP_014439162.1">
    <property type="nucleotide sequence ID" value="NC_017082.1"/>
</dbReference>
<dbReference type="InterPro" id="IPR017642">
    <property type="entry name" value="DNA_S_mod_DndB"/>
</dbReference>